<keyword evidence="1" id="KW-0255">Endonuclease</keyword>
<keyword evidence="1" id="KW-0934">Plastid</keyword>
<accession>A0A0S2LQL2</accession>
<dbReference type="GO" id="GO:0004519">
    <property type="term" value="F:endonuclease activity"/>
    <property type="evidence" value="ECO:0007669"/>
    <property type="project" value="UniProtKB-KW"/>
</dbReference>
<dbReference type="EMBL" id="KT625421">
    <property type="protein sequence ID" value="ALO63560.1"/>
    <property type="molecule type" value="Genomic_DNA"/>
</dbReference>
<proteinExistence type="predicted"/>
<keyword evidence="1" id="KW-0150">Chloroplast</keyword>
<name>A0A0S2LQL2_9CHLO</name>
<dbReference type="AlphaFoldDB" id="A0A0S2LQL2"/>
<dbReference type="RefSeq" id="YP_009185208.1">
    <property type="nucleotide sequence ID" value="NC_028586.1"/>
</dbReference>
<organism evidence="1">
    <name type="scientific">Bracteacoccus giganteus</name>
    <dbReference type="NCBI Taxonomy" id="50039"/>
    <lineage>
        <taxon>Eukaryota</taxon>
        <taxon>Viridiplantae</taxon>
        <taxon>Chlorophyta</taxon>
        <taxon>core chlorophytes</taxon>
        <taxon>Chlorophyceae</taxon>
        <taxon>CS clade</taxon>
        <taxon>Sphaeropleales</taxon>
        <taxon>Bracteacoccaceae</taxon>
        <taxon>Bracteacoccus</taxon>
    </lineage>
</organism>
<dbReference type="GeneID" id="26379131"/>
<keyword evidence="1" id="KW-0540">Nuclease</keyword>
<keyword evidence="1" id="KW-0378">Hydrolase</keyword>
<evidence type="ECO:0000313" key="1">
    <source>
        <dbReference type="EMBL" id="ALO63558.1"/>
    </source>
</evidence>
<dbReference type="GeneID" id="26379078"/>
<protein>
    <submittedName>
        <fullName evidence="1">Putative HNH homing endonuclease</fullName>
    </submittedName>
</protein>
<geneLocation type="chloroplast" evidence="1"/>
<dbReference type="RefSeq" id="YP_009185245.1">
    <property type="nucleotide sequence ID" value="NC_028586.1"/>
</dbReference>
<gene>
    <name evidence="1" type="primary">orf224</name>
</gene>
<dbReference type="EMBL" id="KT625421">
    <property type="protein sequence ID" value="ALO63558.1"/>
    <property type="molecule type" value="Genomic_DNA"/>
</dbReference>
<sequence length="224" mass="26161">MNRKLTEADLQQIAKERNHTILSTEGYVNIHSLIRVECHTCSFIWQPTAHAYKNAKKTGCPECKKAVCSKTHKNKVVSESTRRLIGEKASQRKGSLTGRVGELHPSYKGGSGRDFKNPSNLDYAWKTAVRKRCHFQCIITGKRYIRNLPENTKQFACHHLYSFDIYPDLRYEPKNGVYLHFKTHSLFHKLYGFGRNTEEQFADFCFKYYDLDWHLIKTHLNDDI</sequence>
<reference evidence="1" key="1">
    <citation type="journal article" date="2015" name="BMC Evol. Biol.">
        <title>Chloroplast phylogenomic analysis of chlorophyte green algae identifies a novel lineage sister to the Sphaeropleales (Chlorophyceae).</title>
        <authorList>
            <person name="Lemieux C."/>
            <person name="Vincent A.T."/>
            <person name="Labarre A."/>
            <person name="Otis C."/>
            <person name="Turmel M."/>
        </authorList>
    </citation>
    <scope>NUCLEOTIDE SEQUENCE</scope>
</reference>